<keyword evidence="2" id="KW-1185">Reference proteome</keyword>
<name>A0A9N9FVK0_9GLOM</name>
<protein>
    <submittedName>
        <fullName evidence="1">10820_t:CDS:1</fullName>
    </submittedName>
</protein>
<gene>
    <name evidence="1" type="ORF">CPELLU_LOCUS5117</name>
</gene>
<evidence type="ECO:0000313" key="2">
    <source>
        <dbReference type="Proteomes" id="UP000789759"/>
    </source>
</evidence>
<evidence type="ECO:0000313" key="1">
    <source>
        <dbReference type="EMBL" id="CAG8559111.1"/>
    </source>
</evidence>
<comment type="caution">
    <text evidence="1">The sequence shown here is derived from an EMBL/GenBank/DDBJ whole genome shotgun (WGS) entry which is preliminary data.</text>
</comment>
<accession>A0A9N9FVK0</accession>
<dbReference type="Proteomes" id="UP000789759">
    <property type="component" value="Unassembled WGS sequence"/>
</dbReference>
<dbReference type="AlphaFoldDB" id="A0A9N9FVK0"/>
<organism evidence="1 2">
    <name type="scientific">Cetraspora pellucida</name>
    <dbReference type="NCBI Taxonomy" id="1433469"/>
    <lineage>
        <taxon>Eukaryota</taxon>
        <taxon>Fungi</taxon>
        <taxon>Fungi incertae sedis</taxon>
        <taxon>Mucoromycota</taxon>
        <taxon>Glomeromycotina</taxon>
        <taxon>Glomeromycetes</taxon>
        <taxon>Diversisporales</taxon>
        <taxon>Gigasporaceae</taxon>
        <taxon>Cetraspora</taxon>
    </lineage>
</organism>
<reference evidence="1" key="1">
    <citation type="submission" date="2021-06" db="EMBL/GenBank/DDBJ databases">
        <authorList>
            <person name="Kallberg Y."/>
            <person name="Tangrot J."/>
            <person name="Rosling A."/>
        </authorList>
    </citation>
    <scope>NUCLEOTIDE SEQUENCE</scope>
    <source>
        <strain evidence="1">FL966</strain>
    </source>
</reference>
<proteinExistence type="predicted"/>
<sequence>MVLILSGNKLALKGEITFPQCISDQVYFIDSIRCHELCCNKNSLKEELAKAGA</sequence>
<dbReference type="EMBL" id="CAJVQA010002850">
    <property type="protein sequence ID" value="CAG8559111.1"/>
    <property type="molecule type" value="Genomic_DNA"/>
</dbReference>